<dbReference type="SMART" id="SM00034">
    <property type="entry name" value="CLECT"/>
    <property type="match status" value="1"/>
</dbReference>
<feature type="region of interest" description="Disordered" evidence="2">
    <location>
        <begin position="100"/>
        <end position="129"/>
    </location>
</feature>
<evidence type="ECO:0000259" key="3">
    <source>
        <dbReference type="PROSITE" id="PS50041"/>
    </source>
</evidence>
<dbReference type="InParanoid" id="C3YI47"/>
<dbReference type="PANTHER" id="PTHR22801">
    <property type="entry name" value="LITHOSTATHINE"/>
    <property type="match status" value="1"/>
</dbReference>
<organism>
    <name type="scientific">Branchiostoma floridae</name>
    <name type="common">Florida lancelet</name>
    <name type="synonym">Amphioxus</name>
    <dbReference type="NCBI Taxonomy" id="7739"/>
    <lineage>
        <taxon>Eukaryota</taxon>
        <taxon>Metazoa</taxon>
        <taxon>Chordata</taxon>
        <taxon>Cephalochordata</taxon>
        <taxon>Leptocardii</taxon>
        <taxon>Amphioxiformes</taxon>
        <taxon>Branchiostomatidae</taxon>
        <taxon>Branchiostoma</taxon>
    </lineage>
</organism>
<protein>
    <recommendedName>
        <fullName evidence="3">C-type lectin domain-containing protein</fullName>
    </recommendedName>
</protein>
<dbReference type="SUPFAM" id="SSF56436">
    <property type="entry name" value="C-type lectin-like"/>
    <property type="match status" value="1"/>
</dbReference>
<dbReference type="Pfam" id="PF00059">
    <property type="entry name" value="Lectin_C"/>
    <property type="match status" value="1"/>
</dbReference>
<gene>
    <name evidence="4" type="ORF">BRAFLDRAFT_73484</name>
</gene>
<dbReference type="EMBL" id="GG666514">
    <property type="protein sequence ID" value="EEN60184.1"/>
    <property type="molecule type" value="Genomic_DNA"/>
</dbReference>
<dbReference type="InterPro" id="IPR016186">
    <property type="entry name" value="C-type_lectin-like/link_sf"/>
</dbReference>
<accession>C3YI47</accession>
<keyword evidence="1" id="KW-1015">Disulfide bond</keyword>
<dbReference type="eggNOG" id="KOG4297">
    <property type="taxonomic scope" value="Eukaryota"/>
</dbReference>
<dbReference type="InterPro" id="IPR001304">
    <property type="entry name" value="C-type_lectin-like"/>
</dbReference>
<dbReference type="InterPro" id="IPR050801">
    <property type="entry name" value="Ca-Dep_Lectins_ImmuneDev"/>
</dbReference>
<reference evidence="4" key="1">
    <citation type="journal article" date="2008" name="Nature">
        <title>The amphioxus genome and the evolution of the chordate karyotype.</title>
        <authorList>
            <consortium name="US DOE Joint Genome Institute (JGI-PGF)"/>
            <person name="Putnam N.H."/>
            <person name="Butts T."/>
            <person name="Ferrier D.E.K."/>
            <person name="Furlong R.F."/>
            <person name="Hellsten U."/>
            <person name="Kawashima T."/>
            <person name="Robinson-Rechavi M."/>
            <person name="Shoguchi E."/>
            <person name="Terry A."/>
            <person name="Yu J.-K."/>
            <person name="Benito-Gutierrez E.L."/>
            <person name="Dubchak I."/>
            <person name="Garcia-Fernandez J."/>
            <person name="Gibson-Brown J.J."/>
            <person name="Grigoriev I.V."/>
            <person name="Horton A.C."/>
            <person name="de Jong P.J."/>
            <person name="Jurka J."/>
            <person name="Kapitonov V.V."/>
            <person name="Kohara Y."/>
            <person name="Kuroki Y."/>
            <person name="Lindquist E."/>
            <person name="Lucas S."/>
            <person name="Osoegawa K."/>
            <person name="Pennacchio L.A."/>
            <person name="Salamov A.A."/>
            <person name="Satou Y."/>
            <person name="Sauka-Spengler T."/>
            <person name="Schmutz J."/>
            <person name="Shin-I T."/>
            <person name="Toyoda A."/>
            <person name="Bronner-Fraser M."/>
            <person name="Fujiyama A."/>
            <person name="Holland L.Z."/>
            <person name="Holland P.W.H."/>
            <person name="Satoh N."/>
            <person name="Rokhsar D.S."/>
        </authorList>
    </citation>
    <scope>NUCLEOTIDE SEQUENCE [LARGE SCALE GENOMIC DNA]</scope>
    <source>
        <strain evidence="4">S238N-H82</strain>
        <tissue evidence="4">Testes</tissue>
    </source>
</reference>
<dbReference type="PANTHER" id="PTHR22801:SF63">
    <property type="entry name" value="C-TYPE LECTIN DOMAIN-CONTAINING PROTEIN"/>
    <property type="match status" value="1"/>
</dbReference>
<dbReference type="Gene3D" id="3.10.100.10">
    <property type="entry name" value="Mannose-Binding Protein A, subunit A"/>
    <property type="match status" value="1"/>
</dbReference>
<dbReference type="CDD" id="cd00037">
    <property type="entry name" value="CLECT"/>
    <property type="match status" value="1"/>
</dbReference>
<dbReference type="PROSITE" id="PS00615">
    <property type="entry name" value="C_TYPE_LECTIN_1"/>
    <property type="match status" value="1"/>
</dbReference>
<dbReference type="AlphaFoldDB" id="C3YI47"/>
<sequence length="279" mass="30829">MEQNVYKEACNVYATCKDNVDGDDDYEEARTVSSSGVSFTRAAPNLATVIEELEETSTDDVTTSSIEEDGMRSRGDEMTSPVQSRVRTGTMKTTIHVLSLPLQPPGGIPEGLKERGKSPEKQMADSNPTRIPWTENLQRLEKTDATVMDQRYISEKKSATTDVNRPSFPRGGAACIADGGTLAMPRDAGVNAFLISLIDSAKFKFANFWFGLHSQRENGKWDWIDGTPLGTNFSMWAEGQPSDTETGIQRCVMYWGINQNLWNDYGCVGTANFICQIIP</sequence>
<name>C3YI47_BRAFL</name>
<dbReference type="PROSITE" id="PS50041">
    <property type="entry name" value="C_TYPE_LECTIN_2"/>
    <property type="match status" value="1"/>
</dbReference>
<dbReference type="InterPro" id="IPR016187">
    <property type="entry name" value="CTDL_fold"/>
</dbReference>
<feature type="domain" description="C-type lectin" evidence="3">
    <location>
        <begin position="175"/>
        <end position="276"/>
    </location>
</feature>
<feature type="region of interest" description="Disordered" evidence="2">
    <location>
        <begin position="55"/>
        <end position="87"/>
    </location>
</feature>
<evidence type="ECO:0000256" key="1">
    <source>
        <dbReference type="ARBA" id="ARBA00023157"/>
    </source>
</evidence>
<evidence type="ECO:0000256" key="2">
    <source>
        <dbReference type="SAM" id="MobiDB-lite"/>
    </source>
</evidence>
<dbReference type="InterPro" id="IPR018378">
    <property type="entry name" value="C-type_lectin_CS"/>
</dbReference>
<feature type="compositionally biased region" description="Basic and acidic residues" evidence="2">
    <location>
        <begin position="111"/>
        <end position="123"/>
    </location>
</feature>
<evidence type="ECO:0000313" key="4">
    <source>
        <dbReference type="EMBL" id="EEN60184.1"/>
    </source>
</evidence>
<proteinExistence type="predicted"/>